<reference evidence="2" key="1">
    <citation type="submission" date="2020-10" db="EMBL/GenBank/DDBJ databases">
        <authorList>
            <person name="Gilroy R."/>
        </authorList>
    </citation>
    <scope>NUCLEOTIDE SEQUENCE</scope>
    <source>
        <strain evidence="2">ChiSxjej1B13-7958</strain>
    </source>
</reference>
<dbReference type="CDD" id="cd10944">
    <property type="entry name" value="CE4_SmPgdA_like"/>
    <property type="match status" value="1"/>
</dbReference>
<comment type="caution">
    <text evidence="2">The sequence shown here is derived from an EMBL/GenBank/DDBJ whole genome shotgun (WGS) entry which is preliminary data.</text>
</comment>
<name>A0A9D1DDE6_9FIRM</name>
<dbReference type="GO" id="GO:0005975">
    <property type="term" value="P:carbohydrate metabolic process"/>
    <property type="evidence" value="ECO:0007669"/>
    <property type="project" value="InterPro"/>
</dbReference>
<evidence type="ECO:0000313" key="2">
    <source>
        <dbReference type="EMBL" id="HIR46546.1"/>
    </source>
</evidence>
<dbReference type="GO" id="GO:0016810">
    <property type="term" value="F:hydrolase activity, acting on carbon-nitrogen (but not peptide) bonds"/>
    <property type="evidence" value="ECO:0007669"/>
    <property type="project" value="InterPro"/>
</dbReference>
<evidence type="ECO:0000259" key="1">
    <source>
        <dbReference type="PROSITE" id="PS51677"/>
    </source>
</evidence>
<dbReference type="SUPFAM" id="SSF88713">
    <property type="entry name" value="Glycoside hydrolase/deacetylase"/>
    <property type="match status" value="1"/>
</dbReference>
<dbReference type="PANTHER" id="PTHR10587">
    <property type="entry name" value="GLYCOSYL TRANSFERASE-RELATED"/>
    <property type="match status" value="1"/>
</dbReference>
<dbReference type="Gene3D" id="3.20.20.370">
    <property type="entry name" value="Glycoside hydrolase/deacetylase"/>
    <property type="match status" value="1"/>
</dbReference>
<proteinExistence type="predicted"/>
<gene>
    <name evidence="2" type="ORF">IAB89_02635</name>
</gene>
<feature type="domain" description="NodB homology" evidence="1">
    <location>
        <begin position="25"/>
        <end position="214"/>
    </location>
</feature>
<dbReference type="PROSITE" id="PS51677">
    <property type="entry name" value="NODB"/>
    <property type="match status" value="1"/>
</dbReference>
<dbReference type="InterPro" id="IPR011330">
    <property type="entry name" value="Glyco_hydro/deAcase_b/a-brl"/>
</dbReference>
<accession>A0A9D1DDE6</accession>
<protein>
    <submittedName>
        <fullName evidence="2">Polysaccharide deacetylase</fullName>
    </submittedName>
</protein>
<dbReference type="AlphaFoldDB" id="A0A9D1DDE6"/>
<organism evidence="2 3">
    <name type="scientific">Candidatus Caccousia avicola</name>
    <dbReference type="NCBI Taxonomy" id="2840721"/>
    <lineage>
        <taxon>Bacteria</taxon>
        <taxon>Bacillati</taxon>
        <taxon>Bacillota</taxon>
        <taxon>Clostridia</taxon>
        <taxon>Eubacteriales</taxon>
        <taxon>Oscillospiraceae</taxon>
        <taxon>Oscillospiraceae incertae sedis</taxon>
        <taxon>Candidatus Caccousia</taxon>
    </lineage>
</organism>
<dbReference type="InterPro" id="IPR002509">
    <property type="entry name" value="NODB_dom"/>
</dbReference>
<sequence length="229" mass="25845">MPENDPYPALYVSKPDYVPHEAGDKVVYLTFDDGPSNLTIPVLDVLDRYGIKATFFVVGKTSEEDKEALRETVERGHTLAVHTYTHDYASIYASPEAYLSDFSRIRNLIYDTTGVEPTIYRYAGGSVNGYNKGTARSIVTEMNRRGYTYYDWNVDSGDAQHGATAESIYRNVIDQTSRYEKAIVLMHNSGAKKDTLDQLPRIIEKLQSMGYRFAALDATVEPINFRLPD</sequence>
<dbReference type="EMBL" id="DVGZ01000027">
    <property type="protein sequence ID" value="HIR46546.1"/>
    <property type="molecule type" value="Genomic_DNA"/>
</dbReference>
<reference evidence="2" key="2">
    <citation type="journal article" date="2021" name="PeerJ">
        <title>Extensive microbial diversity within the chicken gut microbiome revealed by metagenomics and culture.</title>
        <authorList>
            <person name="Gilroy R."/>
            <person name="Ravi A."/>
            <person name="Getino M."/>
            <person name="Pursley I."/>
            <person name="Horton D.L."/>
            <person name="Alikhan N.F."/>
            <person name="Baker D."/>
            <person name="Gharbi K."/>
            <person name="Hall N."/>
            <person name="Watson M."/>
            <person name="Adriaenssens E.M."/>
            <person name="Foster-Nyarko E."/>
            <person name="Jarju S."/>
            <person name="Secka A."/>
            <person name="Antonio M."/>
            <person name="Oren A."/>
            <person name="Chaudhuri R.R."/>
            <person name="La Ragione R."/>
            <person name="Hildebrand F."/>
            <person name="Pallen M.J."/>
        </authorList>
    </citation>
    <scope>NUCLEOTIDE SEQUENCE</scope>
    <source>
        <strain evidence="2">ChiSxjej1B13-7958</strain>
    </source>
</reference>
<dbReference type="Pfam" id="PF01522">
    <property type="entry name" value="Polysacc_deac_1"/>
    <property type="match status" value="1"/>
</dbReference>
<dbReference type="Proteomes" id="UP000824242">
    <property type="component" value="Unassembled WGS sequence"/>
</dbReference>
<evidence type="ECO:0000313" key="3">
    <source>
        <dbReference type="Proteomes" id="UP000824242"/>
    </source>
</evidence>
<dbReference type="InterPro" id="IPR050248">
    <property type="entry name" value="Polysacc_deacetylase_ArnD"/>
</dbReference>
<dbReference type="PANTHER" id="PTHR10587:SF125">
    <property type="entry name" value="POLYSACCHARIDE DEACETYLASE YHEN-RELATED"/>
    <property type="match status" value="1"/>
</dbReference>